<dbReference type="GO" id="GO:0005886">
    <property type="term" value="C:plasma membrane"/>
    <property type="evidence" value="ECO:0007669"/>
    <property type="project" value="UniProtKB-SubCell"/>
</dbReference>
<dbReference type="NCBIfam" id="NF008742">
    <property type="entry name" value="PRK11770.1-4"/>
    <property type="match status" value="1"/>
</dbReference>
<dbReference type="NCBIfam" id="NF008741">
    <property type="entry name" value="PRK11770.1-3"/>
    <property type="match status" value="1"/>
</dbReference>
<comment type="subcellular location">
    <subcellularLocation>
        <location evidence="1">Cell inner membrane</location>
        <topology evidence="1">Multi-pass membrane protein</topology>
    </subcellularLocation>
</comment>
<dbReference type="Proteomes" id="UP000256763">
    <property type="component" value="Unassembled WGS sequence"/>
</dbReference>
<dbReference type="PANTHER" id="PTHR42903">
    <property type="entry name" value="INNER MEMBRANE PROTEIN YCCF"/>
    <property type="match status" value="1"/>
</dbReference>
<feature type="transmembrane region" description="Helical" evidence="1">
    <location>
        <begin position="30"/>
        <end position="49"/>
    </location>
</feature>
<feature type="domain" description="Inner membrane component" evidence="2">
    <location>
        <begin position="76"/>
        <end position="126"/>
    </location>
</feature>
<proteinExistence type="predicted"/>
<keyword evidence="1" id="KW-1003">Cell membrane</keyword>
<keyword evidence="1" id="KW-0472">Membrane</keyword>
<dbReference type="PANTHER" id="PTHR42903:SF1">
    <property type="entry name" value="INNER MEMBRANE PROTEIN YCCF"/>
    <property type="match status" value="1"/>
</dbReference>
<evidence type="ECO:0000256" key="1">
    <source>
        <dbReference type="PIRNR" id="PIRNR028777"/>
    </source>
</evidence>
<evidence type="ECO:0000313" key="4">
    <source>
        <dbReference type="Proteomes" id="UP000256763"/>
    </source>
</evidence>
<evidence type="ECO:0000259" key="2">
    <source>
        <dbReference type="Pfam" id="PF03733"/>
    </source>
</evidence>
<dbReference type="RefSeq" id="WP_116300949.1">
    <property type="nucleotide sequence ID" value="NZ_NFZV01000002.1"/>
</dbReference>
<dbReference type="EMBL" id="NFZW01000002">
    <property type="protein sequence ID" value="RFA38931.1"/>
    <property type="molecule type" value="Genomic_DNA"/>
</dbReference>
<protein>
    <recommendedName>
        <fullName evidence="1">Inner membrane protein YccF</fullName>
    </recommendedName>
</protein>
<dbReference type="AlphaFoldDB" id="A0A3E0X2R3"/>
<name>A0A3E0X2R3_9GAMM</name>
<organism evidence="3 4">
    <name type="scientific">Alkalilimnicola ehrlichii</name>
    <dbReference type="NCBI Taxonomy" id="351052"/>
    <lineage>
        <taxon>Bacteria</taxon>
        <taxon>Pseudomonadati</taxon>
        <taxon>Pseudomonadota</taxon>
        <taxon>Gammaproteobacteria</taxon>
        <taxon>Chromatiales</taxon>
        <taxon>Ectothiorhodospiraceae</taxon>
        <taxon>Alkalilimnicola</taxon>
    </lineage>
</organism>
<dbReference type="NCBIfam" id="NF008740">
    <property type="entry name" value="PRK11770.1-2"/>
    <property type="match status" value="1"/>
</dbReference>
<sequence>MRTIGNVLWFLLGGVFLGLSWWLFGVIALITIVGIPWAKACFVFGAFCFRPFGREAISRKELTGQDDIGTGTLGLIGNIIWFIVGGIWLALGHVLSAILMFITIIGIPFGIQHLKLAGIALAPIGKTVVMKEVAAKAREANAEAAVAQLRGGAPSRSEQPEEATTN</sequence>
<dbReference type="InterPro" id="IPR031308">
    <property type="entry name" value="UCP028777"/>
</dbReference>
<keyword evidence="1" id="KW-0997">Cell inner membrane</keyword>
<comment type="caution">
    <text evidence="3">The sequence shown here is derived from an EMBL/GenBank/DDBJ whole genome shotgun (WGS) entry which is preliminary data.</text>
</comment>
<dbReference type="InterPro" id="IPR052937">
    <property type="entry name" value="Inner_membrane_protein"/>
</dbReference>
<gene>
    <name evidence="3" type="ORF">CAL65_03260</name>
</gene>
<dbReference type="OrthoDB" id="3238663at2"/>
<keyword evidence="4" id="KW-1185">Reference proteome</keyword>
<feature type="transmembrane region" description="Helical" evidence="1">
    <location>
        <begin position="97"/>
        <end position="122"/>
    </location>
</feature>
<feature type="transmembrane region" description="Helical" evidence="1">
    <location>
        <begin position="70"/>
        <end position="91"/>
    </location>
</feature>
<dbReference type="InterPro" id="IPR005185">
    <property type="entry name" value="YccF"/>
</dbReference>
<dbReference type="PIRSF" id="PIRSF028777">
    <property type="entry name" value="UCP028777"/>
    <property type="match status" value="1"/>
</dbReference>
<reference evidence="4" key="1">
    <citation type="submission" date="2017-05" db="EMBL/GenBank/DDBJ databases">
        <authorList>
            <person name="Sharma S."/>
            <person name="Sidhu C."/>
            <person name="Pinnaka A.K."/>
        </authorList>
    </citation>
    <scope>NUCLEOTIDE SEQUENCE [LARGE SCALE GENOMIC DNA]</scope>
    <source>
        <strain evidence="4">AK93</strain>
    </source>
</reference>
<keyword evidence="1" id="KW-1133">Transmembrane helix</keyword>
<dbReference type="Pfam" id="PF03733">
    <property type="entry name" value="YccF"/>
    <property type="match status" value="2"/>
</dbReference>
<accession>A0A3E0X2R3</accession>
<keyword evidence="1" id="KW-0812">Transmembrane</keyword>
<evidence type="ECO:0000313" key="3">
    <source>
        <dbReference type="EMBL" id="RFA38931.1"/>
    </source>
</evidence>
<feature type="transmembrane region" description="Helical" evidence="1">
    <location>
        <begin position="7"/>
        <end position="24"/>
    </location>
</feature>
<feature type="domain" description="Inner membrane component" evidence="2">
    <location>
        <begin position="4"/>
        <end position="54"/>
    </location>
</feature>